<dbReference type="Pfam" id="PF16126">
    <property type="entry name" value="DUF4838"/>
    <property type="match status" value="1"/>
</dbReference>
<protein>
    <submittedName>
        <fullName evidence="1">DUF4838 domain-containing protein</fullName>
    </submittedName>
</protein>
<organism evidence="1 2">
    <name type="scientific">Candidatus Onthomorpha intestinigallinarum</name>
    <dbReference type="NCBI Taxonomy" id="2840880"/>
    <lineage>
        <taxon>Bacteria</taxon>
        <taxon>Pseudomonadati</taxon>
        <taxon>Bacteroidota</taxon>
        <taxon>Bacteroidia</taxon>
        <taxon>Bacteroidales</taxon>
        <taxon>Candidatus Onthomorpha</taxon>
    </lineage>
</organism>
<feature type="non-terminal residue" evidence="1">
    <location>
        <position position="1"/>
    </location>
</feature>
<dbReference type="PANTHER" id="PTHR47406:SF2">
    <property type="entry name" value="ALPHA GLUCURONIDASE N-TERMINAL DOMAIN-CONTAINING PROTEIN"/>
    <property type="match status" value="1"/>
</dbReference>
<dbReference type="PANTHER" id="PTHR47406">
    <property type="entry name" value="COAGULATION FACTOR 5/8 TYPE, C-TERMINAL"/>
    <property type="match status" value="1"/>
</dbReference>
<dbReference type="InterPro" id="IPR032287">
    <property type="entry name" value="DUF4838"/>
</dbReference>
<evidence type="ECO:0000313" key="1">
    <source>
        <dbReference type="EMBL" id="HIW87230.1"/>
    </source>
</evidence>
<reference evidence="1" key="2">
    <citation type="submission" date="2021-04" db="EMBL/GenBank/DDBJ databases">
        <authorList>
            <person name="Gilroy R."/>
        </authorList>
    </citation>
    <scope>NUCLEOTIDE SEQUENCE</scope>
    <source>
        <strain evidence="1">Gambia16-930</strain>
    </source>
</reference>
<dbReference type="Gene3D" id="2.60.120.260">
    <property type="entry name" value="Galactose-binding domain-like"/>
    <property type="match status" value="1"/>
</dbReference>
<name>A0A9D1RGX5_9BACT</name>
<dbReference type="EMBL" id="DXGG01000105">
    <property type="protein sequence ID" value="HIW87230.1"/>
    <property type="molecule type" value="Genomic_DNA"/>
</dbReference>
<proteinExistence type="predicted"/>
<dbReference type="AlphaFoldDB" id="A0A9D1RGX5"/>
<reference evidence="1" key="1">
    <citation type="journal article" date="2021" name="PeerJ">
        <title>Extensive microbial diversity within the chicken gut microbiome revealed by metagenomics and culture.</title>
        <authorList>
            <person name="Gilroy R."/>
            <person name="Ravi A."/>
            <person name="Getino M."/>
            <person name="Pursley I."/>
            <person name="Horton D.L."/>
            <person name="Alikhan N.F."/>
            <person name="Baker D."/>
            <person name="Gharbi K."/>
            <person name="Hall N."/>
            <person name="Watson M."/>
            <person name="Adriaenssens E.M."/>
            <person name="Foster-Nyarko E."/>
            <person name="Jarju S."/>
            <person name="Secka A."/>
            <person name="Antonio M."/>
            <person name="Oren A."/>
            <person name="Chaudhuri R.R."/>
            <person name="La Ragione R."/>
            <person name="Hildebrand F."/>
            <person name="Pallen M.J."/>
        </authorList>
    </citation>
    <scope>NUCLEOTIDE SEQUENCE</scope>
    <source>
        <strain evidence="1">Gambia16-930</strain>
    </source>
</reference>
<comment type="caution">
    <text evidence="1">The sequence shown here is derived from an EMBL/GenBank/DDBJ whole genome shotgun (WGS) entry which is preliminary data.</text>
</comment>
<evidence type="ECO:0000313" key="2">
    <source>
        <dbReference type="Proteomes" id="UP000824267"/>
    </source>
</evidence>
<sequence length="516" mass="59552">QRLREEMALQPDKEVWSVSQNDNPLYCHCERCEALIDRYKSPAGPIVSFVNDLARSFPDKQISTLAYQYSRKAPVGLILEPNVQIMLCTIEEDRSKTIEQAGKEAERENKTGSFADDLRAWSALTDNLFVWDYDVDFDYSVMPFPNMHVLKPNISFFVENGVRRHFQQANGETGHEFSELKTYLLSSLLWNPDASADSIMNDFIEAYYQEAAPHIRNYIRRLQEALAEKEQRLDIYAPPTAYAETFLSQEKIEAYSQIFDVAQTVVSHKPQVLLRVRVARLPLQYAIMEIAKSDMYGERGWYERVKGKYVLRKDMRDMLEEFYDVCKQAGVASLNESNLTPKQYYESTLRFISDGTEGNHAFRKKVSAEPLPSVLYSGGALPALTDGVRGTNEYRMLWLGWQACDFELNVDLEDVVDAEKITVSTLYCPKSWILHPKRMECQVSKDGKRYVDVGAVETDCMKKEQDLIKEFSFELNRKQREFRYVRLKVFATKTLPSWHASAGEGSWTFIDEIVVE</sequence>
<dbReference type="Proteomes" id="UP000824267">
    <property type="component" value="Unassembled WGS sequence"/>
</dbReference>
<accession>A0A9D1RGX5</accession>
<gene>
    <name evidence="1" type="ORF">IAC47_03025</name>
</gene>